<dbReference type="Proteomes" id="UP000516134">
    <property type="component" value="Chromosome"/>
</dbReference>
<dbReference type="InterPro" id="IPR019027">
    <property type="entry name" value="Pilus_biogenesis_CpaD-related"/>
</dbReference>
<proteinExistence type="predicted"/>
<dbReference type="PROSITE" id="PS51257">
    <property type="entry name" value="PROKAR_LIPOPROTEIN"/>
    <property type="match status" value="1"/>
</dbReference>
<organism evidence="2 3">
    <name type="scientific">Sphingomonas daechungensis</name>
    <dbReference type="NCBI Taxonomy" id="1176646"/>
    <lineage>
        <taxon>Bacteria</taxon>
        <taxon>Pseudomonadati</taxon>
        <taxon>Pseudomonadota</taxon>
        <taxon>Alphaproteobacteria</taxon>
        <taxon>Sphingomonadales</taxon>
        <taxon>Sphingomonadaceae</taxon>
        <taxon>Sphingomonas</taxon>
    </lineage>
</organism>
<gene>
    <name evidence="2" type="ORF">H9L15_15715</name>
</gene>
<feature type="signal peptide" evidence="1">
    <location>
        <begin position="1"/>
        <end position="20"/>
    </location>
</feature>
<dbReference type="Pfam" id="PF09476">
    <property type="entry name" value="Pilus_CpaD"/>
    <property type="match status" value="1"/>
</dbReference>
<keyword evidence="3" id="KW-1185">Reference proteome</keyword>
<accession>A0ABX6T0U5</accession>
<sequence length="211" mass="21835">MASKSALLLVAVALSGCAFKPGPEPRAGAEPVNVPVVSKSEFVFDAAAPNGALPRSEAERLDAWFRSLDLRYGDAVYVDGSYSEGARAQVASLAGNYGIIVSSGTPVTPGVVAPGTVRVVVSRTVASVPNCPNWDDKSNTNYNNKTMPNFGCAVNGNMAAMVANPEDLVHGREGSGLGDAATASRAINYYRTAPPSATKGLQETTTSKKGQ</sequence>
<name>A0ABX6T0U5_9SPHN</name>
<evidence type="ECO:0000313" key="2">
    <source>
        <dbReference type="EMBL" id="QNP43310.1"/>
    </source>
</evidence>
<evidence type="ECO:0000256" key="1">
    <source>
        <dbReference type="SAM" id="SignalP"/>
    </source>
</evidence>
<reference evidence="2 3" key="1">
    <citation type="submission" date="2020-08" db="EMBL/GenBank/DDBJ databases">
        <title>Genome sequence of Sphingomonas daechungensis KACC 18115T.</title>
        <authorList>
            <person name="Hyun D.-W."/>
            <person name="Bae J.-W."/>
        </authorList>
    </citation>
    <scope>NUCLEOTIDE SEQUENCE [LARGE SCALE GENOMIC DNA]</scope>
    <source>
        <strain evidence="2 3">KACC 18115</strain>
    </source>
</reference>
<dbReference type="EMBL" id="CP060780">
    <property type="protein sequence ID" value="QNP43310.1"/>
    <property type="molecule type" value="Genomic_DNA"/>
</dbReference>
<feature type="chain" id="PRO_5045108251" evidence="1">
    <location>
        <begin position="21"/>
        <end position="211"/>
    </location>
</feature>
<evidence type="ECO:0000313" key="3">
    <source>
        <dbReference type="Proteomes" id="UP000516134"/>
    </source>
</evidence>
<protein>
    <submittedName>
        <fullName evidence="2">CpaD family pilus assembly protein</fullName>
    </submittedName>
</protein>
<dbReference type="RefSeq" id="WP_187714740.1">
    <property type="nucleotide sequence ID" value="NZ_BAABJC010000001.1"/>
</dbReference>
<keyword evidence="1" id="KW-0732">Signal</keyword>